<dbReference type="CDD" id="cd05400">
    <property type="entry name" value="NT_2-5OAS_ClassI-CCAase"/>
    <property type="match status" value="1"/>
</dbReference>
<dbReference type="GO" id="GO:0051607">
    <property type="term" value="P:defense response to virus"/>
    <property type="evidence" value="ECO:0007669"/>
    <property type="project" value="UniProtKB-KW"/>
</dbReference>
<proteinExistence type="predicted"/>
<accession>A0A444WHW1</accession>
<dbReference type="InterPro" id="IPR006116">
    <property type="entry name" value="NT_2-5OAS_ClassI-CCAase"/>
</dbReference>
<evidence type="ECO:0000313" key="2">
    <source>
        <dbReference type="EMBL" id="RYJ45450.1"/>
    </source>
</evidence>
<dbReference type="RefSeq" id="WP_129749236.1">
    <property type="nucleotide sequence ID" value="NZ_JUIW01000001.1"/>
</dbReference>
<protein>
    <recommendedName>
        <fullName evidence="4">Nucleotidyltransferase</fullName>
    </recommendedName>
</protein>
<dbReference type="Pfam" id="PF18144">
    <property type="entry name" value="SMODS"/>
    <property type="match status" value="1"/>
</dbReference>
<reference evidence="2 3" key="1">
    <citation type="submission" date="2014-12" db="EMBL/GenBank/DDBJ databases">
        <title>Genome sequence of Flavobacterium beibuense RSKm HC5.</title>
        <authorList>
            <person name="Kim J.F."/>
            <person name="Song J.Y."/>
            <person name="Kwak M.-J."/>
            <person name="Lee S.-W."/>
        </authorList>
    </citation>
    <scope>NUCLEOTIDE SEQUENCE [LARGE SCALE GENOMIC DNA]</scope>
    <source>
        <strain evidence="2 3">RSKm HC5</strain>
    </source>
</reference>
<evidence type="ECO:0000313" key="3">
    <source>
        <dbReference type="Proteomes" id="UP000289775"/>
    </source>
</evidence>
<dbReference type="Proteomes" id="UP000289775">
    <property type="component" value="Unassembled WGS sequence"/>
</dbReference>
<organism evidence="2 3">
    <name type="scientific">Flavobacterium beibuense</name>
    <dbReference type="NCBI Taxonomy" id="657326"/>
    <lineage>
        <taxon>Bacteria</taxon>
        <taxon>Pseudomonadati</taxon>
        <taxon>Bacteroidota</taxon>
        <taxon>Flavobacteriia</taxon>
        <taxon>Flavobacteriales</taxon>
        <taxon>Flavobacteriaceae</taxon>
        <taxon>Flavobacterium</taxon>
    </lineage>
</organism>
<dbReference type="EMBL" id="JUIW01000001">
    <property type="protein sequence ID" value="RYJ45450.1"/>
    <property type="molecule type" value="Genomic_DNA"/>
</dbReference>
<name>A0A444WHW1_9FLAO</name>
<dbReference type="GO" id="GO:0016779">
    <property type="term" value="F:nucleotidyltransferase activity"/>
    <property type="evidence" value="ECO:0007669"/>
    <property type="project" value="InterPro"/>
</dbReference>
<evidence type="ECO:0008006" key="4">
    <source>
        <dbReference type="Google" id="ProtNLM"/>
    </source>
</evidence>
<keyword evidence="1" id="KW-0051">Antiviral defense</keyword>
<evidence type="ECO:0000256" key="1">
    <source>
        <dbReference type="ARBA" id="ARBA00023118"/>
    </source>
</evidence>
<sequence length="379" mass="44359">MIPFQNKYVQLDDLLDRMAESLQLDKTRYELMIQHYEAIKKWIEADELFFKPFKYELYPHGSVRIKTTVKPIGKDEFDLDIALHLKIQWSNHTPERIYSELKRRLSEHSIYKEKMELKNRCIRLNYSGDFHMDILPGIQENEWDEDKLRIPDRLLGCWVSSNPRGYAKWFLDKANTVKISLLEKALRAENLPSNDYEDKKPLQRAVQLIKRYRDIYFQDNDTFKTSSIVLTTIAGLNYNGEESIFLAVENIINQIRQHTFYNSTRIKVLNPVNSEEDFTDKWEKEPRYYEAFRAFCEHLYEQWLELKKDNGIISEGHILKGLFGDDLYSRAQISQADIIEKARNSNQLGISRSSGIIGGIGAATTTSVKANTFFGDDAD</sequence>
<dbReference type="OrthoDB" id="1118920at2"/>
<dbReference type="AlphaFoldDB" id="A0A444WHW1"/>
<keyword evidence="3" id="KW-1185">Reference proteome</keyword>
<gene>
    <name evidence="2" type="ORF">NU09_0042</name>
</gene>
<comment type="caution">
    <text evidence="2">The sequence shown here is derived from an EMBL/GenBank/DDBJ whole genome shotgun (WGS) entry which is preliminary data.</text>
</comment>